<comment type="cofactor">
    <cofactor evidence="2">
        <name>Mg(2+)</name>
        <dbReference type="ChEBI" id="CHEBI:18420"/>
    </cofactor>
</comment>
<evidence type="ECO:0000256" key="2">
    <source>
        <dbReference type="ARBA" id="ARBA00001946"/>
    </source>
</evidence>
<dbReference type="Pfam" id="PF01351">
    <property type="entry name" value="RNase_HII"/>
    <property type="match status" value="1"/>
</dbReference>
<dbReference type="STRING" id="1794912.AXX12_02815"/>
<dbReference type="GO" id="GO:0003723">
    <property type="term" value="F:RNA binding"/>
    <property type="evidence" value="ECO:0007669"/>
    <property type="project" value="UniProtKB-UniRule"/>
</dbReference>
<feature type="binding site" evidence="12">
    <location>
        <position position="17"/>
    </location>
    <ligand>
        <name>a divalent metal cation</name>
        <dbReference type="ChEBI" id="CHEBI:60240"/>
    </ligand>
</feature>
<evidence type="ECO:0000256" key="8">
    <source>
        <dbReference type="ARBA" id="ARBA00022723"/>
    </source>
</evidence>
<gene>
    <name evidence="15" type="ORF">AXX12_02815</name>
</gene>
<evidence type="ECO:0000256" key="1">
    <source>
        <dbReference type="ARBA" id="ARBA00000077"/>
    </source>
</evidence>
<dbReference type="InterPro" id="IPR004641">
    <property type="entry name" value="RNase_HIII"/>
</dbReference>
<dbReference type="GO" id="GO:0046872">
    <property type="term" value="F:metal ion binding"/>
    <property type="evidence" value="ECO:0007669"/>
    <property type="project" value="UniProtKB-KW"/>
</dbReference>
<proteinExistence type="inferred from homology"/>
<dbReference type="AlphaFoldDB" id="A0A154BUA0"/>
<dbReference type="PROSITE" id="PS51975">
    <property type="entry name" value="RNASE_H_2"/>
    <property type="match status" value="1"/>
</dbReference>
<dbReference type="CDD" id="cd06590">
    <property type="entry name" value="RNase_HII_bacteria_HIII_like"/>
    <property type="match status" value="1"/>
</dbReference>
<evidence type="ECO:0000313" key="16">
    <source>
        <dbReference type="Proteomes" id="UP000076268"/>
    </source>
</evidence>
<keyword evidence="10 12" id="KW-0378">Hydrolase</keyword>
<comment type="catalytic activity">
    <reaction evidence="1 12 13">
        <text>Endonucleolytic cleavage to 5'-phosphomonoester.</text>
        <dbReference type="EC" id="3.1.26.4"/>
    </reaction>
</comment>
<evidence type="ECO:0000259" key="14">
    <source>
        <dbReference type="PROSITE" id="PS51975"/>
    </source>
</evidence>
<evidence type="ECO:0000256" key="9">
    <source>
        <dbReference type="ARBA" id="ARBA00022759"/>
    </source>
</evidence>
<evidence type="ECO:0000313" key="15">
    <source>
        <dbReference type="EMBL" id="KYZ77604.1"/>
    </source>
</evidence>
<keyword evidence="8 12" id="KW-0479">Metal-binding</keyword>
<feature type="binding site" evidence="12">
    <location>
        <position position="18"/>
    </location>
    <ligand>
        <name>a divalent metal cation</name>
        <dbReference type="ChEBI" id="CHEBI:60240"/>
    </ligand>
</feature>
<name>A0A154BUA0_ANASB</name>
<dbReference type="InterPro" id="IPR012337">
    <property type="entry name" value="RNaseH-like_sf"/>
</dbReference>
<evidence type="ECO:0000256" key="11">
    <source>
        <dbReference type="ARBA" id="ARBA00022842"/>
    </source>
</evidence>
<dbReference type="InterPro" id="IPR036397">
    <property type="entry name" value="RNaseH_sf"/>
</dbReference>
<dbReference type="InterPro" id="IPR024567">
    <property type="entry name" value="RNase_HII/HIII_dom"/>
</dbReference>
<evidence type="ECO:0000256" key="7">
    <source>
        <dbReference type="ARBA" id="ARBA00022722"/>
    </source>
</evidence>
<dbReference type="NCBIfam" id="TIGR00716">
    <property type="entry name" value="rnhC"/>
    <property type="match status" value="1"/>
</dbReference>
<dbReference type="GO" id="GO:0032299">
    <property type="term" value="C:ribonuclease H2 complex"/>
    <property type="evidence" value="ECO:0007669"/>
    <property type="project" value="TreeGrafter"/>
</dbReference>
<evidence type="ECO:0000256" key="12">
    <source>
        <dbReference type="PROSITE-ProRule" id="PRU01319"/>
    </source>
</evidence>
<evidence type="ECO:0000256" key="6">
    <source>
        <dbReference type="ARBA" id="ARBA00022490"/>
    </source>
</evidence>
<comment type="cofactor">
    <cofactor evidence="12">
        <name>Mn(2+)</name>
        <dbReference type="ChEBI" id="CHEBI:29035"/>
    </cofactor>
    <cofactor evidence="12">
        <name>Mg(2+)</name>
        <dbReference type="ChEBI" id="CHEBI:18420"/>
    </cofactor>
    <text evidence="12">Manganese or magnesium. Binds 1 divalent metal ion per monomer in the absence of substrate. May bind a second metal ion after substrate binding.</text>
</comment>
<feature type="binding site" evidence="12">
    <location>
        <position position="125"/>
    </location>
    <ligand>
        <name>a divalent metal cation</name>
        <dbReference type="ChEBI" id="CHEBI:60240"/>
    </ligand>
</feature>
<evidence type="ECO:0000256" key="10">
    <source>
        <dbReference type="ARBA" id="ARBA00022801"/>
    </source>
</evidence>
<dbReference type="SUPFAM" id="SSF53098">
    <property type="entry name" value="Ribonuclease H-like"/>
    <property type="match status" value="1"/>
</dbReference>
<dbReference type="Proteomes" id="UP000076268">
    <property type="component" value="Unassembled WGS sequence"/>
</dbReference>
<protein>
    <recommendedName>
        <fullName evidence="13">Ribonuclease</fullName>
        <ecNumber evidence="13">3.1.26.4</ecNumber>
    </recommendedName>
</protein>
<dbReference type="InterPro" id="IPR001352">
    <property type="entry name" value="RNase_HII/HIII"/>
</dbReference>
<reference evidence="15 16" key="1">
    <citation type="submission" date="2016-02" db="EMBL/GenBank/DDBJ databases">
        <title>Anaerosporomusa subterraneum gen. nov., sp. nov., a spore-forming obligate anaerobe isolated from saprolite.</title>
        <authorList>
            <person name="Choi J.K."/>
            <person name="Shah M."/>
            <person name="Yee N."/>
        </authorList>
    </citation>
    <scope>NUCLEOTIDE SEQUENCE [LARGE SCALE GENOMIC DNA]</scope>
    <source>
        <strain evidence="15 16">RU4</strain>
    </source>
</reference>
<dbReference type="EC" id="3.1.26.4" evidence="13"/>
<dbReference type="Gene3D" id="3.30.420.10">
    <property type="entry name" value="Ribonuclease H-like superfamily/Ribonuclease H"/>
    <property type="match status" value="1"/>
</dbReference>
<sequence>MGFANVEGFDGRWIGTDESGKGDFFGPLVVGAVLVDDETEAQLVAKGIKDCKVLSDAKVRALAVSIREICHGHYVELELLPSRYNALYQQLRTEGKNLNQLLAWAHARAIEDLLQKEPCRFAIVDQFADERQILSRLMAKGKALTLIQSHRAERNIAVAAASVLARDRFLARLDSFRAQYGMEFPKGASAAVIAAGRRFAAERGREALIEVAKVHFKTMEEI</sequence>
<comment type="similarity">
    <text evidence="5">Belongs to the RNase HII family. RnhC subfamily.</text>
</comment>
<dbReference type="EMBL" id="LSGP01000013">
    <property type="protein sequence ID" value="KYZ77604.1"/>
    <property type="molecule type" value="Genomic_DNA"/>
</dbReference>
<accession>A0A154BUA0</accession>
<keyword evidence="11" id="KW-0460">Magnesium</keyword>
<dbReference type="GO" id="GO:0004523">
    <property type="term" value="F:RNA-DNA hybrid ribonuclease activity"/>
    <property type="evidence" value="ECO:0007669"/>
    <property type="project" value="UniProtKB-UniRule"/>
</dbReference>
<dbReference type="PANTHER" id="PTHR10954:SF23">
    <property type="entry name" value="RIBONUCLEASE"/>
    <property type="match status" value="1"/>
</dbReference>
<keyword evidence="9 12" id="KW-0255">Endonuclease</keyword>
<keyword evidence="6" id="KW-0963">Cytoplasm</keyword>
<evidence type="ECO:0000256" key="3">
    <source>
        <dbReference type="ARBA" id="ARBA00004065"/>
    </source>
</evidence>
<dbReference type="GO" id="GO:0043137">
    <property type="term" value="P:DNA replication, removal of RNA primer"/>
    <property type="evidence" value="ECO:0007669"/>
    <property type="project" value="TreeGrafter"/>
</dbReference>
<keyword evidence="16" id="KW-1185">Reference proteome</keyword>
<comment type="subcellular location">
    <subcellularLocation>
        <location evidence="4">Cytoplasm</location>
    </subcellularLocation>
</comment>
<evidence type="ECO:0000256" key="13">
    <source>
        <dbReference type="RuleBase" id="RU003515"/>
    </source>
</evidence>
<organism evidence="15 16">
    <name type="scientific">Anaerosporomusa subterranea</name>
    <dbReference type="NCBI Taxonomy" id="1794912"/>
    <lineage>
        <taxon>Bacteria</taxon>
        <taxon>Bacillati</taxon>
        <taxon>Bacillota</taxon>
        <taxon>Negativicutes</taxon>
        <taxon>Acetonemataceae</taxon>
        <taxon>Anaerosporomusa</taxon>
    </lineage>
</organism>
<evidence type="ECO:0000256" key="5">
    <source>
        <dbReference type="ARBA" id="ARBA00008378"/>
    </source>
</evidence>
<keyword evidence="7 12" id="KW-0540">Nuclease</keyword>
<feature type="domain" description="RNase H type-2" evidence="14">
    <location>
        <begin position="11"/>
        <end position="222"/>
    </location>
</feature>
<comment type="function">
    <text evidence="3 13">Endonuclease that specifically degrades the RNA of RNA-DNA hybrids.</text>
</comment>
<dbReference type="GO" id="GO:0005737">
    <property type="term" value="C:cytoplasm"/>
    <property type="evidence" value="ECO:0007669"/>
    <property type="project" value="UniProtKB-SubCell"/>
</dbReference>
<evidence type="ECO:0000256" key="4">
    <source>
        <dbReference type="ARBA" id="ARBA00004496"/>
    </source>
</evidence>
<dbReference type="GO" id="GO:0006298">
    <property type="term" value="P:mismatch repair"/>
    <property type="evidence" value="ECO:0007669"/>
    <property type="project" value="TreeGrafter"/>
</dbReference>
<dbReference type="PANTHER" id="PTHR10954">
    <property type="entry name" value="RIBONUCLEASE H2 SUBUNIT A"/>
    <property type="match status" value="1"/>
</dbReference>
<comment type="caution">
    <text evidence="15">The sequence shown here is derived from an EMBL/GenBank/DDBJ whole genome shotgun (WGS) entry which is preliminary data.</text>
</comment>